<keyword evidence="8" id="KW-1185">Reference proteome</keyword>
<reference evidence="7 8" key="1">
    <citation type="submission" date="2019-07" db="EMBL/GenBank/DDBJ databases">
        <title>WGS assembly of Gossypium tomentosum.</title>
        <authorList>
            <person name="Chen Z.J."/>
            <person name="Sreedasyam A."/>
            <person name="Ando A."/>
            <person name="Song Q."/>
            <person name="De L."/>
            <person name="Hulse-Kemp A."/>
            <person name="Ding M."/>
            <person name="Ye W."/>
            <person name="Kirkbride R."/>
            <person name="Jenkins J."/>
            <person name="Plott C."/>
            <person name="Lovell J."/>
            <person name="Lin Y.-M."/>
            <person name="Vaughn R."/>
            <person name="Liu B."/>
            <person name="Li W."/>
            <person name="Simpson S."/>
            <person name="Scheffler B."/>
            <person name="Saski C."/>
            <person name="Grover C."/>
            <person name="Hu G."/>
            <person name="Conover J."/>
            <person name="Carlson J."/>
            <person name="Shu S."/>
            <person name="Boston L."/>
            <person name="Williams M."/>
            <person name="Peterson D."/>
            <person name="Mcgee K."/>
            <person name="Jones D."/>
            <person name="Wendel J."/>
            <person name="Stelly D."/>
            <person name="Grimwood J."/>
            <person name="Schmutz J."/>
        </authorList>
    </citation>
    <scope>NUCLEOTIDE SEQUENCE [LARGE SCALE GENOMIC DNA]</scope>
    <source>
        <strain evidence="7">7179.01</strain>
    </source>
</reference>
<dbReference type="Pfam" id="PF00560">
    <property type="entry name" value="LRR_1"/>
    <property type="match status" value="1"/>
</dbReference>
<dbReference type="InterPro" id="IPR002182">
    <property type="entry name" value="NB-ARC"/>
</dbReference>
<evidence type="ECO:0000313" key="7">
    <source>
        <dbReference type="EMBL" id="TYI03305.1"/>
    </source>
</evidence>
<sequence>MQEVLSLFQDGFPDFRMLGIWGMGGIGKTTLADAIYHHVSNGFQRCCFLANVREHDEQRELLKLRTEFLSTILEDENLYISTPTTGSGFIKDRLSKKKVLIVCDDVSKLSQLEFLFGGIDQFGPGSRVIVTTRNKQVLIQGGMDLDLIYEVKKLNSYESVQLFCQRAFKSYNPIEYQLKLSEMVLSVADGNPLAITLIGSSLCGKTRSYRESEVKKLNKVPKQGIQEVLKWSFDGLDCEEKEMFLDIACFFEGKDRDYVTSFMDACYVSAHSGIENLIDKSLISVSENQIAMHDLLQQMGWNIVHDESPLKPEKRSRLWIPEDSYDVLSKNNGTGRLTGIVLNMSKLPKLELEPTALMKMRKLRFLKFYHSCGRILLSKGLLSFPEELRYLFWEGYPLRSLPTKFDLRYLVELDMSKSHLEQLWEGKQDLVNLKVITLRYSWNLVRIPDLSNARNLEVINLSGCSNLRELPSSLQHLEKLTILYFCDCENLRSLPSFYKATALTNLHLSGCSNLCCFPEIMGTMEELYELDLSETALKELPSSIGNLTGLYYWRMTNCKNLVCLPDSFYKLKSLKTFDLEGCSRLEFFPEVMDTMKELYELDLSGTALKELSSSFENLIGLKKLRLKNCENLACLPDNFYKLKSLKTLDLEGCSRLEIFPEVMDNMEELDELDLRGTALKELPFSIGNLIGCSRLEIFPEVMDTMEELYELSLSGTALKELPLSIGNLIGLEYLVMKNCKNLVCLPDSFYKLKSLKTFNLEGCLRLEIFPEVMDTMKRLTGLGLSYTALKELPSSIGNLIGLKVLRM</sequence>
<accession>A0A5D2NJF7</accession>
<dbReference type="InterPro" id="IPR011713">
    <property type="entry name" value="Leu-rich_rpt_3"/>
</dbReference>
<dbReference type="InterPro" id="IPR058192">
    <property type="entry name" value="WHD_ROQ1-like"/>
</dbReference>
<dbReference type="Gene3D" id="3.80.10.10">
    <property type="entry name" value="Ribonuclease Inhibitor"/>
    <property type="match status" value="3"/>
</dbReference>
<feature type="domain" description="Disease resistance protein RPS4B/Roq1-like leucine-rich repeats" evidence="6">
    <location>
        <begin position="642"/>
        <end position="691"/>
    </location>
</feature>
<keyword evidence="2" id="KW-0677">Repeat</keyword>
<dbReference type="Gene3D" id="1.10.8.430">
    <property type="entry name" value="Helical domain of apoptotic protease-activating factors"/>
    <property type="match status" value="1"/>
</dbReference>
<dbReference type="PRINTS" id="PR00364">
    <property type="entry name" value="DISEASERSIST"/>
</dbReference>
<dbReference type="Proteomes" id="UP000322667">
    <property type="component" value="Chromosome A11"/>
</dbReference>
<dbReference type="InterPro" id="IPR032675">
    <property type="entry name" value="LRR_dom_sf"/>
</dbReference>
<proteinExistence type="predicted"/>
<dbReference type="GO" id="GO:0006952">
    <property type="term" value="P:defense response"/>
    <property type="evidence" value="ECO:0007669"/>
    <property type="project" value="InterPro"/>
</dbReference>
<gene>
    <name evidence="7" type="ORF">ES332_A11G329200v1</name>
</gene>
<dbReference type="InterPro" id="IPR001611">
    <property type="entry name" value="Leu-rich_rpt"/>
</dbReference>
<dbReference type="InterPro" id="IPR042197">
    <property type="entry name" value="Apaf_helical"/>
</dbReference>
<dbReference type="InterPro" id="IPR058546">
    <property type="entry name" value="RPS4B/Roq1-like_LRR"/>
</dbReference>
<feature type="domain" description="Disease resistance protein RPS4B/Roq1-like leucine-rich repeats" evidence="6">
    <location>
        <begin position="692"/>
        <end position="763"/>
    </location>
</feature>
<dbReference type="EMBL" id="CM017620">
    <property type="protein sequence ID" value="TYI03305.1"/>
    <property type="molecule type" value="Genomic_DNA"/>
</dbReference>
<dbReference type="InterPro" id="IPR044974">
    <property type="entry name" value="Disease_R_plants"/>
</dbReference>
<dbReference type="Pfam" id="PF00931">
    <property type="entry name" value="NB-ARC"/>
    <property type="match status" value="1"/>
</dbReference>
<keyword evidence="3" id="KW-0611">Plant defense</keyword>
<evidence type="ECO:0000259" key="5">
    <source>
        <dbReference type="Pfam" id="PF23282"/>
    </source>
</evidence>
<dbReference type="SMART" id="SM00369">
    <property type="entry name" value="LRR_TYP"/>
    <property type="match status" value="5"/>
</dbReference>
<dbReference type="Pfam" id="PF23282">
    <property type="entry name" value="WHD_ROQ1"/>
    <property type="match status" value="1"/>
</dbReference>
<dbReference type="PANTHER" id="PTHR11017">
    <property type="entry name" value="LEUCINE-RICH REPEAT-CONTAINING PROTEIN"/>
    <property type="match status" value="1"/>
</dbReference>
<feature type="domain" description="NB-ARC" evidence="4">
    <location>
        <begin position="14"/>
        <end position="169"/>
    </location>
</feature>
<dbReference type="InterPro" id="IPR003591">
    <property type="entry name" value="Leu-rich_rpt_typical-subtyp"/>
</dbReference>
<name>A0A5D2NJF7_GOSTO</name>
<protein>
    <submittedName>
        <fullName evidence="7">Uncharacterized protein</fullName>
    </submittedName>
</protein>
<dbReference type="Pfam" id="PF23286">
    <property type="entry name" value="LRR_13"/>
    <property type="match status" value="3"/>
</dbReference>
<dbReference type="Pfam" id="PF07725">
    <property type="entry name" value="LRR_3"/>
    <property type="match status" value="1"/>
</dbReference>
<dbReference type="SUPFAM" id="SSF52540">
    <property type="entry name" value="P-loop containing nucleoside triphosphate hydrolases"/>
    <property type="match status" value="1"/>
</dbReference>
<dbReference type="AlphaFoldDB" id="A0A5D2NJF7"/>
<dbReference type="InterPro" id="IPR027417">
    <property type="entry name" value="P-loop_NTPase"/>
</dbReference>
<evidence type="ECO:0000256" key="1">
    <source>
        <dbReference type="ARBA" id="ARBA00022614"/>
    </source>
</evidence>
<dbReference type="SUPFAM" id="SSF52058">
    <property type="entry name" value="L domain-like"/>
    <property type="match status" value="2"/>
</dbReference>
<evidence type="ECO:0000259" key="4">
    <source>
        <dbReference type="Pfam" id="PF00931"/>
    </source>
</evidence>
<dbReference type="PANTHER" id="PTHR11017:SF570">
    <property type="entry name" value="DISEASE RESISTANCE PROTEIN (TIR-NBS CLASS)-RELATED"/>
    <property type="match status" value="1"/>
</dbReference>
<evidence type="ECO:0000259" key="6">
    <source>
        <dbReference type="Pfam" id="PF23286"/>
    </source>
</evidence>
<evidence type="ECO:0000313" key="8">
    <source>
        <dbReference type="Proteomes" id="UP000322667"/>
    </source>
</evidence>
<dbReference type="GO" id="GO:0043531">
    <property type="term" value="F:ADP binding"/>
    <property type="evidence" value="ECO:0007669"/>
    <property type="project" value="InterPro"/>
</dbReference>
<evidence type="ECO:0000256" key="2">
    <source>
        <dbReference type="ARBA" id="ARBA00022737"/>
    </source>
</evidence>
<organism evidence="7 8">
    <name type="scientific">Gossypium tomentosum</name>
    <name type="common">Hawaiian cotton</name>
    <name type="synonym">Gossypium sandvicense</name>
    <dbReference type="NCBI Taxonomy" id="34277"/>
    <lineage>
        <taxon>Eukaryota</taxon>
        <taxon>Viridiplantae</taxon>
        <taxon>Streptophyta</taxon>
        <taxon>Embryophyta</taxon>
        <taxon>Tracheophyta</taxon>
        <taxon>Spermatophyta</taxon>
        <taxon>Magnoliopsida</taxon>
        <taxon>eudicotyledons</taxon>
        <taxon>Gunneridae</taxon>
        <taxon>Pentapetalae</taxon>
        <taxon>rosids</taxon>
        <taxon>malvids</taxon>
        <taxon>Malvales</taxon>
        <taxon>Malvaceae</taxon>
        <taxon>Malvoideae</taxon>
        <taxon>Gossypium</taxon>
    </lineage>
</organism>
<dbReference type="Gene3D" id="3.40.50.300">
    <property type="entry name" value="P-loop containing nucleotide triphosphate hydrolases"/>
    <property type="match status" value="1"/>
</dbReference>
<keyword evidence="1" id="KW-0433">Leucine-rich repeat</keyword>
<evidence type="ECO:0000256" key="3">
    <source>
        <dbReference type="ARBA" id="ARBA00022821"/>
    </source>
</evidence>
<feature type="domain" description="Disease resistance protein Roq1-like winged-helix" evidence="5">
    <location>
        <begin position="239"/>
        <end position="308"/>
    </location>
</feature>
<feature type="domain" description="Disease resistance protein RPS4B/Roq1-like leucine-rich repeats" evidence="6">
    <location>
        <begin position="503"/>
        <end position="583"/>
    </location>
</feature>